<evidence type="ECO:0000256" key="4">
    <source>
        <dbReference type="ARBA" id="ARBA00022989"/>
    </source>
</evidence>
<dbReference type="InterPro" id="IPR007749">
    <property type="entry name" value="DUF677"/>
</dbReference>
<dbReference type="PANTHER" id="PTHR31113:SF5">
    <property type="entry name" value="OS04G0405700 PROTEIN"/>
    <property type="match status" value="1"/>
</dbReference>
<dbReference type="GeneID" id="113863282"/>
<dbReference type="GO" id="GO:0016020">
    <property type="term" value="C:membrane"/>
    <property type="evidence" value="ECO:0007669"/>
    <property type="project" value="UniProtKB-SubCell"/>
</dbReference>
<reference evidence="7" key="1">
    <citation type="journal article" date="2019" name="Toxins">
        <title>Detection of Abrin-Like and Prepropulchellin-Like Toxin Genes and Transcripts Using Whole Genome Sequencing and Full-Length Transcript Sequencing of Abrus precatorius.</title>
        <authorList>
            <person name="Hovde B.T."/>
            <person name="Daligault H.E."/>
            <person name="Hanschen E.R."/>
            <person name="Kunde Y.A."/>
            <person name="Johnson M.B."/>
            <person name="Starkenburg S.R."/>
            <person name="Johnson S.L."/>
        </authorList>
    </citation>
    <scope>NUCLEOTIDE SEQUENCE [LARGE SCALE GENOMIC DNA]</scope>
</reference>
<keyword evidence="5 6" id="KW-0472">Membrane</keyword>
<evidence type="ECO:0000256" key="5">
    <source>
        <dbReference type="ARBA" id="ARBA00023136"/>
    </source>
</evidence>
<protein>
    <submittedName>
        <fullName evidence="8">UPF0496 protein At3g19330-like</fullName>
    </submittedName>
</protein>
<evidence type="ECO:0000313" key="8">
    <source>
        <dbReference type="RefSeq" id="XP_027352610.1"/>
    </source>
</evidence>
<evidence type="ECO:0000256" key="3">
    <source>
        <dbReference type="ARBA" id="ARBA00022692"/>
    </source>
</evidence>
<proteinExistence type="inferred from homology"/>
<keyword evidence="7" id="KW-1185">Reference proteome</keyword>
<feature type="transmembrane region" description="Helical" evidence="6">
    <location>
        <begin position="50"/>
        <end position="68"/>
    </location>
</feature>
<organism evidence="7 8">
    <name type="scientific">Abrus precatorius</name>
    <name type="common">Indian licorice</name>
    <name type="synonym">Glycine abrus</name>
    <dbReference type="NCBI Taxonomy" id="3816"/>
    <lineage>
        <taxon>Eukaryota</taxon>
        <taxon>Viridiplantae</taxon>
        <taxon>Streptophyta</taxon>
        <taxon>Embryophyta</taxon>
        <taxon>Tracheophyta</taxon>
        <taxon>Spermatophyta</taxon>
        <taxon>Magnoliopsida</taxon>
        <taxon>eudicotyledons</taxon>
        <taxon>Gunneridae</taxon>
        <taxon>Pentapetalae</taxon>
        <taxon>rosids</taxon>
        <taxon>fabids</taxon>
        <taxon>Fabales</taxon>
        <taxon>Fabaceae</taxon>
        <taxon>Papilionoideae</taxon>
        <taxon>50 kb inversion clade</taxon>
        <taxon>NPAAA clade</taxon>
        <taxon>indigoferoid/millettioid clade</taxon>
        <taxon>Abreae</taxon>
        <taxon>Abrus</taxon>
    </lineage>
</organism>
<reference evidence="8" key="2">
    <citation type="submission" date="2025-08" db="UniProtKB">
        <authorList>
            <consortium name="RefSeq"/>
        </authorList>
    </citation>
    <scope>IDENTIFICATION</scope>
    <source>
        <tissue evidence="8">Young leaves</tissue>
    </source>
</reference>
<dbReference type="OrthoDB" id="1932397at2759"/>
<dbReference type="Proteomes" id="UP000694853">
    <property type="component" value="Unplaced"/>
</dbReference>
<dbReference type="KEGG" id="aprc:113863282"/>
<accession>A0A8B8L8Q7</accession>
<gene>
    <name evidence="8" type="primary">LOC113863282</name>
</gene>
<evidence type="ECO:0000256" key="2">
    <source>
        <dbReference type="ARBA" id="ARBA00009074"/>
    </source>
</evidence>
<feature type="transmembrane region" description="Helical" evidence="6">
    <location>
        <begin position="261"/>
        <end position="282"/>
    </location>
</feature>
<feature type="transmembrane region" description="Helical" evidence="6">
    <location>
        <begin position="288"/>
        <end position="308"/>
    </location>
</feature>
<evidence type="ECO:0000256" key="1">
    <source>
        <dbReference type="ARBA" id="ARBA00004370"/>
    </source>
</evidence>
<dbReference type="Pfam" id="PF05055">
    <property type="entry name" value="DUF677"/>
    <property type="match status" value="1"/>
</dbReference>
<keyword evidence="4 6" id="KW-1133">Transmembrane helix</keyword>
<comment type="subcellular location">
    <subcellularLocation>
        <location evidence="1">Membrane</location>
    </subcellularLocation>
</comment>
<name>A0A8B8L8Q7_ABRPR</name>
<comment type="similarity">
    <text evidence="2">Belongs to the UPF0496 family.</text>
</comment>
<evidence type="ECO:0000256" key="6">
    <source>
        <dbReference type="SAM" id="Phobius"/>
    </source>
</evidence>
<keyword evidence="3 6" id="KW-0812">Transmembrane</keyword>
<sequence>MQGFIFICFEILTIECGNASPSSHRLLQPQTFLLLLPIPKVPKSKNLKPLTLILILILILILFGQYLTECSPYFSGNSTEETPTTSPNVSREFDLAVQANSYNEIRSMIQAPPQLDDVEVEDDEDSHHRQVLSQVLQPDSQSVREALAKSTPNSTLTRIVSTYFDHSETTSDFCLRLSRSINRAREIYAPLFAFLAVLPIDSLSLSLSQHQCNHAYDLFLQFHRHENPFTFYRLHQLRESFSDLKRDIQRDLRKRHTRARLLRRATAGCAICIIAATATAIVSAVMVAAHAAVGFAALAVAPFCNGCVPRSKKSERRELARLKQLQAAENGTLVVNDINTVDSLVDRLQTAVEGDKAFVRFALDRDRDRHPIQQVLMQLRKNQPVLEQLLRDLEQHIYFCFYSVNKARYALLKEICLHQTL</sequence>
<dbReference type="PANTHER" id="PTHR31113">
    <property type="entry name" value="UPF0496 PROTEIN 3-RELATED"/>
    <property type="match status" value="1"/>
</dbReference>
<evidence type="ECO:0000313" key="7">
    <source>
        <dbReference type="Proteomes" id="UP000694853"/>
    </source>
</evidence>
<dbReference type="RefSeq" id="XP_027352610.1">
    <property type="nucleotide sequence ID" value="XM_027496809.1"/>
</dbReference>
<dbReference type="AlphaFoldDB" id="A0A8B8L8Q7"/>